<dbReference type="InterPro" id="IPR013148">
    <property type="entry name" value="Glyco_hydro_32_N"/>
</dbReference>
<dbReference type="Pfam" id="PF00251">
    <property type="entry name" value="Glyco_hydro_32N"/>
    <property type="match status" value="1"/>
</dbReference>
<name>A0ABP8FPJ5_9SPHI</name>
<dbReference type="InterPro" id="IPR001362">
    <property type="entry name" value="Glyco_hydro_32"/>
</dbReference>
<keyword evidence="8" id="KW-1185">Reference proteome</keyword>
<dbReference type="InterPro" id="IPR051214">
    <property type="entry name" value="GH32_Enzymes"/>
</dbReference>
<organism evidence="7 8">
    <name type="scientific">Mucilaginibacter gynuensis</name>
    <dbReference type="NCBI Taxonomy" id="1302236"/>
    <lineage>
        <taxon>Bacteria</taxon>
        <taxon>Pseudomonadati</taxon>
        <taxon>Bacteroidota</taxon>
        <taxon>Sphingobacteriia</taxon>
        <taxon>Sphingobacteriales</taxon>
        <taxon>Sphingobacteriaceae</taxon>
        <taxon>Mucilaginibacter</taxon>
    </lineage>
</organism>
<feature type="chain" id="PRO_5046217963" description="beta-fructofuranosidase" evidence="5">
    <location>
        <begin position="20"/>
        <end position="491"/>
    </location>
</feature>
<dbReference type="SUPFAM" id="SSF75005">
    <property type="entry name" value="Arabinanase/levansucrase/invertase"/>
    <property type="match status" value="1"/>
</dbReference>
<dbReference type="EMBL" id="BAABFT010000001">
    <property type="protein sequence ID" value="GAA4308334.1"/>
    <property type="molecule type" value="Genomic_DNA"/>
</dbReference>
<feature type="domain" description="Glycosyl hydrolase family 32 N-terminal" evidence="6">
    <location>
        <begin position="52"/>
        <end position="304"/>
    </location>
</feature>
<evidence type="ECO:0000256" key="1">
    <source>
        <dbReference type="ARBA" id="ARBA00009902"/>
    </source>
</evidence>
<accession>A0ABP8FPJ5</accession>
<dbReference type="PANTHER" id="PTHR43101">
    <property type="entry name" value="BETA-FRUCTOSIDASE"/>
    <property type="match status" value="1"/>
</dbReference>
<evidence type="ECO:0000256" key="5">
    <source>
        <dbReference type="SAM" id="SignalP"/>
    </source>
</evidence>
<dbReference type="CDD" id="cd08995">
    <property type="entry name" value="GH32_EcAec43-like"/>
    <property type="match status" value="1"/>
</dbReference>
<reference evidence="8" key="1">
    <citation type="journal article" date="2019" name="Int. J. Syst. Evol. Microbiol.">
        <title>The Global Catalogue of Microorganisms (GCM) 10K type strain sequencing project: providing services to taxonomists for standard genome sequencing and annotation.</title>
        <authorList>
            <consortium name="The Broad Institute Genomics Platform"/>
            <consortium name="The Broad Institute Genome Sequencing Center for Infectious Disease"/>
            <person name="Wu L."/>
            <person name="Ma J."/>
        </authorList>
    </citation>
    <scope>NUCLEOTIDE SEQUENCE [LARGE SCALE GENOMIC DNA]</scope>
    <source>
        <strain evidence="8">JCM 17705</strain>
    </source>
</reference>
<evidence type="ECO:0000313" key="7">
    <source>
        <dbReference type="EMBL" id="GAA4308334.1"/>
    </source>
</evidence>
<feature type="signal peptide" evidence="5">
    <location>
        <begin position="1"/>
        <end position="19"/>
    </location>
</feature>
<evidence type="ECO:0000259" key="6">
    <source>
        <dbReference type="Pfam" id="PF00251"/>
    </source>
</evidence>
<keyword evidence="4" id="KW-0326">Glycosidase</keyword>
<dbReference type="SMART" id="SM00640">
    <property type="entry name" value="Glyco_32"/>
    <property type="match status" value="1"/>
</dbReference>
<dbReference type="InterPro" id="IPR023296">
    <property type="entry name" value="Glyco_hydro_beta-prop_sf"/>
</dbReference>
<gene>
    <name evidence="7" type="ORF">GCM10023149_02230</name>
</gene>
<proteinExistence type="inferred from homology"/>
<keyword evidence="3" id="KW-0378">Hydrolase</keyword>
<dbReference type="EC" id="3.2.1.26" evidence="2"/>
<dbReference type="RefSeq" id="WP_345209132.1">
    <property type="nucleotide sequence ID" value="NZ_BAABFT010000001.1"/>
</dbReference>
<evidence type="ECO:0000256" key="3">
    <source>
        <dbReference type="ARBA" id="ARBA00022801"/>
    </source>
</evidence>
<keyword evidence="5" id="KW-0732">Signal</keyword>
<comment type="caution">
    <text evidence="7">The sequence shown here is derived from an EMBL/GenBank/DDBJ whole genome shotgun (WGS) entry which is preliminary data.</text>
</comment>
<dbReference type="Proteomes" id="UP001500582">
    <property type="component" value="Unassembled WGS sequence"/>
</dbReference>
<evidence type="ECO:0000256" key="4">
    <source>
        <dbReference type="ARBA" id="ARBA00023295"/>
    </source>
</evidence>
<protein>
    <recommendedName>
        <fullName evidence="2">beta-fructofuranosidase</fullName>
        <ecNumber evidence="2">3.2.1.26</ecNumber>
    </recommendedName>
</protein>
<evidence type="ECO:0000313" key="8">
    <source>
        <dbReference type="Proteomes" id="UP001500582"/>
    </source>
</evidence>
<evidence type="ECO:0000256" key="2">
    <source>
        <dbReference type="ARBA" id="ARBA00012758"/>
    </source>
</evidence>
<sequence>MKKLLLLVTVMLCVLSATAQKLGVQYDPTIQVTKNLQYFRPKGNLFVGDCMPFEHKGTYYFYWLLDSAHHASLNGLGGHQWGLSTSTDLKTWKQYPIVLGIDEPWEKSICTGSIVYYKNKFYAFYATRLINAEGNVNEQLSYAISKDGIHFDKQKPNPFYTSAPGYSKRDFRDPKVFVDEKTGEFHLFVSSWQENSVLQHAGGALVHLTSKDLKNWKVLDPILTGQPSVPECPDYFEWNGWHYLVYSDNSDTYYVKSKSPYGPWEEPRYQALNESWANVVKTAAFKDNRRIAAAWVPSRRDNKDNNGEIFGGNAIFREVTQQADGTLDTKFPAEMIPASGAAMDAKIVTKLFATLTDTDNLTIDAPNGVGSAFINNIPARCRITMEIEPGNSFDEYGFYLRSDDRADGGYRVNFSANNRIVSLGNTEIKAVAGLDKVIKIDLILNDDIIDICIDNKRCIVNRTVEQKGSFMWFYAKHGNVKFRSVKVSPLE</sequence>
<dbReference type="PANTHER" id="PTHR43101:SF1">
    <property type="entry name" value="BETA-FRUCTOSIDASE"/>
    <property type="match status" value="1"/>
</dbReference>
<dbReference type="Gene3D" id="2.115.10.20">
    <property type="entry name" value="Glycosyl hydrolase domain, family 43"/>
    <property type="match status" value="1"/>
</dbReference>
<comment type="similarity">
    <text evidence="1">Belongs to the glycosyl hydrolase 32 family.</text>
</comment>